<dbReference type="Gene3D" id="3.30.420.40">
    <property type="match status" value="2"/>
</dbReference>
<gene>
    <name evidence="1" type="ORF">H9Q81_06970</name>
</gene>
<dbReference type="PANTHER" id="PTHR18964">
    <property type="entry name" value="ROK (REPRESSOR, ORF, KINASE) FAMILY"/>
    <property type="match status" value="1"/>
</dbReference>
<dbReference type="AlphaFoldDB" id="A0A7G9GV78"/>
<accession>A0A7G9GV78</accession>
<reference evidence="1 2" key="1">
    <citation type="submission" date="2020-08" db="EMBL/GenBank/DDBJ databases">
        <authorList>
            <person name="Liu C."/>
            <person name="Sun Q."/>
        </authorList>
    </citation>
    <scope>NUCLEOTIDE SEQUENCE [LARGE SCALE GENOMIC DNA]</scope>
    <source>
        <strain evidence="1 2">NSJ-57</strain>
    </source>
</reference>
<dbReference type="PROSITE" id="PS01125">
    <property type="entry name" value="ROK"/>
    <property type="match status" value="1"/>
</dbReference>
<dbReference type="EMBL" id="CP060637">
    <property type="protein sequence ID" value="QNM14710.1"/>
    <property type="molecule type" value="Genomic_DNA"/>
</dbReference>
<evidence type="ECO:0000313" key="1">
    <source>
        <dbReference type="EMBL" id="QNM14710.1"/>
    </source>
</evidence>
<dbReference type="Pfam" id="PF00480">
    <property type="entry name" value="ROK"/>
    <property type="match status" value="1"/>
</dbReference>
<dbReference type="PANTHER" id="PTHR18964:SF165">
    <property type="entry name" value="BETA-GLUCOSIDE KINASE"/>
    <property type="match status" value="1"/>
</dbReference>
<dbReference type="InterPro" id="IPR049874">
    <property type="entry name" value="ROK_cs"/>
</dbReference>
<dbReference type="InterPro" id="IPR043129">
    <property type="entry name" value="ATPase_NBD"/>
</dbReference>
<evidence type="ECO:0000313" key="2">
    <source>
        <dbReference type="Proteomes" id="UP000515913"/>
    </source>
</evidence>
<dbReference type="CDD" id="cd24068">
    <property type="entry name" value="ASKHA_NBD_ROK_FnNanK-like"/>
    <property type="match status" value="1"/>
</dbReference>
<proteinExistence type="predicted"/>
<dbReference type="Proteomes" id="UP000515913">
    <property type="component" value="Chromosome"/>
</dbReference>
<dbReference type="SUPFAM" id="SSF53067">
    <property type="entry name" value="Actin-like ATPase domain"/>
    <property type="match status" value="1"/>
</dbReference>
<protein>
    <submittedName>
        <fullName evidence="1">ROK family protein</fullName>
    </submittedName>
</protein>
<dbReference type="KEGG" id="fho:H9Q81_06970"/>
<name>A0A7G9GV78_9FUSO</name>
<keyword evidence="2" id="KW-1185">Reference proteome</keyword>
<dbReference type="InterPro" id="IPR000600">
    <property type="entry name" value="ROK"/>
</dbReference>
<dbReference type="RefSeq" id="WP_187422689.1">
    <property type="nucleotide sequence ID" value="NZ_CP060637.1"/>
</dbReference>
<sequence>MKVVGIDIGGTAVKYALLSEEGTLLSTGEFPTCAEKGVENLFNNICKVIDKYNCSDLLGIAVSGTGQIDGSIGKVIGGNPIIPGWIGTNLVELLETKYGVRAVLENDVNCAALGEKWLGAGKDEENFVCLTIGTGIGGGIILNNDIFRGDTCVAGEFGHIQIVKNGVQCMCGKKGCYERYASATALVKMVKDATGKELNGKEIFELEKAGDTKIKEIVDTWIDYFTDGLSTIIYIFNPSLVVIGGGVTKQGDYLLDRINKSLDGKLGENYKKNLKIRFAQLGNNAGMLGAEYLLLKKMGRLA</sequence>
<organism evidence="1 2">
    <name type="scientific">Fusobacterium hominis</name>
    <dbReference type="NCBI Taxonomy" id="2764326"/>
    <lineage>
        <taxon>Bacteria</taxon>
        <taxon>Fusobacteriati</taxon>
        <taxon>Fusobacteriota</taxon>
        <taxon>Fusobacteriia</taxon>
        <taxon>Fusobacteriales</taxon>
        <taxon>Fusobacteriaceae</taxon>
        <taxon>Fusobacterium</taxon>
    </lineage>
</organism>